<feature type="disulfide bond" evidence="7">
    <location>
        <begin position="47"/>
        <end position="131"/>
    </location>
</feature>
<dbReference type="GO" id="GO:0042742">
    <property type="term" value="P:defense response to bacterium"/>
    <property type="evidence" value="ECO:0007669"/>
    <property type="project" value="UniProtKB-KW"/>
</dbReference>
<feature type="signal peptide" evidence="8">
    <location>
        <begin position="1"/>
        <end position="22"/>
    </location>
</feature>
<dbReference type="PANTHER" id="PTHR11195:SF22">
    <property type="entry name" value="LYSOZYME"/>
    <property type="match status" value="1"/>
</dbReference>
<feature type="disulfide bond" evidence="7">
    <location>
        <begin position="101"/>
        <end position="107"/>
    </location>
</feature>
<evidence type="ECO:0000256" key="5">
    <source>
        <dbReference type="ARBA" id="ARBA00022801"/>
    </source>
</evidence>
<dbReference type="Gene3D" id="1.10.530.10">
    <property type="match status" value="1"/>
</dbReference>
<evidence type="ECO:0000256" key="4">
    <source>
        <dbReference type="ARBA" id="ARBA00022638"/>
    </source>
</evidence>
<evidence type="ECO:0000313" key="9">
    <source>
        <dbReference type="EMBL" id="AGK40908.1"/>
    </source>
</evidence>
<keyword evidence="7" id="KW-1015">Disulfide bond</keyword>
<keyword evidence="5" id="KW-0378">Hydrolase</keyword>
<evidence type="ECO:0000256" key="6">
    <source>
        <dbReference type="ARBA" id="ARBA00023295"/>
    </source>
</evidence>
<evidence type="ECO:0000256" key="2">
    <source>
        <dbReference type="ARBA" id="ARBA00012732"/>
    </source>
</evidence>
<keyword evidence="8" id="KW-0732">Signal</keyword>
<keyword evidence="3" id="KW-0929">Antimicrobial</keyword>
<dbReference type="OrthoDB" id="6337871at2759"/>
<name>N0A0R2_NILLU</name>
<keyword evidence="4" id="KW-0081">Bacteriolytic enzyme</keyword>
<dbReference type="GO" id="GO:0003796">
    <property type="term" value="F:lysozyme activity"/>
    <property type="evidence" value="ECO:0007669"/>
    <property type="project" value="UniProtKB-EC"/>
</dbReference>
<dbReference type="EC" id="3.2.1.17" evidence="2"/>
<dbReference type="InterPro" id="IPR008597">
    <property type="entry name" value="Invert_lysozyme"/>
</dbReference>
<dbReference type="PANTHER" id="PTHR11195">
    <property type="entry name" value="DESTABILASE-RELATED"/>
    <property type="match status" value="1"/>
</dbReference>
<comment type="catalytic activity">
    <reaction evidence="1">
        <text>Hydrolysis of (1-&gt;4)-beta-linkages between N-acetylmuramic acid and N-acetyl-D-glucosamine residues in a peptidoglycan and between N-acetyl-D-glucosamine residues in chitodextrins.</text>
        <dbReference type="EC" id="3.2.1.17"/>
    </reaction>
</comment>
<dbReference type="PROSITE" id="PS51909">
    <property type="entry name" value="LYSOZYME_I"/>
    <property type="match status" value="1"/>
</dbReference>
<feature type="disulfide bond" evidence="7">
    <location>
        <begin position="52"/>
        <end position="57"/>
    </location>
</feature>
<dbReference type="GO" id="GO:0031640">
    <property type="term" value="P:killing of cells of another organism"/>
    <property type="evidence" value="ECO:0007669"/>
    <property type="project" value="UniProtKB-KW"/>
</dbReference>
<dbReference type="Pfam" id="PF05497">
    <property type="entry name" value="Destabilase"/>
    <property type="match status" value="1"/>
</dbReference>
<organism evidence="9">
    <name type="scientific">Nilaparvata lugens</name>
    <name type="common">Brown planthopper</name>
    <dbReference type="NCBI Taxonomy" id="108931"/>
    <lineage>
        <taxon>Eukaryota</taxon>
        <taxon>Metazoa</taxon>
        <taxon>Ecdysozoa</taxon>
        <taxon>Arthropoda</taxon>
        <taxon>Hexapoda</taxon>
        <taxon>Insecta</taxon>
        <taxon>Pterygota</taxon>
        <taxon>Neoptera</taxon>
        <taxon>Paraneoptera</taxon>
        <taxon>Hemiptera</taxon>
        <taxon>Auchenorrhyncha</taxon>
        <taxon>Fulgoroidea</taxon>
        <taxon>Delphacidae</taxon>
        <taxon>Delphacinae</taxon>
        <taxon>Nilaparvata</taxon>
    </lineage>
</organism>
<dbReference type="EMBL" id="KC355208">
    <property type="protein sequence ID" value="AGK40908.1"/>
    <property type="molecule type" value="mRNA"/>
</dbReference>
<dbReference type="AlphaFoldDB" id="N0A0R2"/>
<reference evidence="9" key="2">
    <citation type="journal article" date="2013" name="BMC Genomics">
        <title>The genome- and transcriptome-wide analysis of innate immunity in the brown planthopper, Nilaparvata lugens.</title>
        <authorList>
            <person name="Bao Y.Y."/>
            <person name="Qu L.Y."/>
            <person name="Zhao D."/>
            <person name="Chen L.B."/>
            <person name="Jin H.Y."/>
            <person name="Xu L.M."/>
            <person name="Cheng J.A."/>
            <person name="Zhang C.X."/>
        </authorList>
    </citation>
    <scope>NUCLEOTIDE SEQUENCE</scope>
</reference>
<sequence length="166" mass="18511">MEIHRLLLVSVFLVSVVVQCQWANDVSRMEAEPISANLTKKPFTDECLNCICETINCTAANSKCKGDICGRFSIDRANWKDAGHPTVLFDDVESDGAFERCANDFECARLTIKKYMDTHPHDCNNDSIIDCYDYGAIHFSGTFKCKSPMSQAIGATFSTCLSKMKN</sequence>
<accession>N0A0R2</accession>
<evidence type="ECO:0000256" key="1">
    <source>
        <dbReference type="ARBA" id="ARBA00000632"/>
    </source>
</evidence>
<protein>
    <recommendedName>
        <fullName evidence="2">lysozyme</fullName>
        <ecNumber evidence="2">3.2.1.17</ecNumber>
    </recommendedName>
</protein>
<proteinExistence type="evidence at transcript level"/>
<reference evidence="9" key="1">
    <citation type="submission" date="2012-12" db="EMBL/GenBank/DDBJ databases">
        <authorList>
            <person name="Bao Y.-Y."/>
            <person name="Zhang C.-X."/>
        </authorList>
    </citation>
    <scope>NUCLEOTIDE SEQUENCE</scope>
</reference>
<evidence type="ECO:0000256" key="3">
    <source>
        <dbReference type="ARBA" id="ARBA00022529"/>
    </source>
</evidence>
<evidence type="ECO:0000256" key="8">
    <source>
        <dbReference type="SAM" id="SignalP"/>
    </source>
</evidence>
<dbReference type="CDD" id="cd16890">
    <property type="entry name" value="lyz_i"/>
    <property type="match status" value="1"/>
</dbReference>
<feature type="disulfide bond" evidence="7">
    <location>
        <begin position="64"/>
        <end position="69"/>
    </location>
</feature>
<keyword evidence="6" id="KW-0326">Glycosidase</keyword>
<evidence type="ECO:0000256" key="7">
    <source>
        <dbReference type="PIRSR" id="PIRSR608597-3"/>
    </source>
</evidence>
<feature type="chain" id="PRO_5004105287" description="lysozyme" evidence="8">
    <location>
        <begin position="23"/>
        <end position="166"/>
    </location>
</feature>